<accession>A0A6A6XDZ1</accession>
<dbReference type="AlphaFoldDB" id="A0A6A6XDZ1"/>
<organism evidence="1 2">
    <name type="scientific">Melanomma pulvis-pyrius CBS 109.77</name>
    <dbReference type="NCBI Taxonomy" id="1314802"/>
    <lineage>
        <taxon>Eukaryota</taxon>
        <taxon>Fungi</taxon>
        <taxon>Dikarya</taxon>
        <taxon>Ascomycota</taxon>
        <taxon>Pezizomycotina</taxon>
        <taxon>Dothideomycetes</taxon>
        <taxon>Pleosporomycetidae</taxon>
        <taxon>Pleosporales</taxon>
        <taxon>Melanommataceae</taxon>
        <taxon>Melanomma</taxon>
    </lineage>
</organism>
<dbReference type="EMBL" id="MU001879">
    <property type="protein sequence ID" value="KAF2794800.1"/>
    <property type="molecule type" value="Genomic_DNA"/>
</dbReference>
<gene>
    <name evidence="1" type="ORF">K505DRAFT_360752</name>
</gene>
<evidence type="ECO:0000313" key="2">
    <source>
        <dbReference type="Proteomes" id="UP000799757"/>
    </source>
</evidence>
<dbReference type="Proteomes" id="UP000799757">
    <property type="component" value="Unassembled WGS sequence"/>
</dbReference>
<protein>
    <submittedName>
        <fullName evidence="1">Uncharacterized protein</fullName>
    </submittedName>
</protein>
<proteinExistence type="predicted"/>
<sequence>MLAPNWNTRDDSPGIRDPLMGLVVDYINTLNTSSFLHYLINLGVQTHDTTLVLWPSAQPRHVKLYTFKITGRFERRQTVSVRVVADAHKLEIDSFEVNYKSNWIPLKTFIDSPPILTDTSLNWAKYREEKGGYVWQYNWWQNNGRHFRLLDLPEELRRQIFIQVLGPEVYPQKKRGSGHNEKDIKPMVLRQGCTYEYLDRDTARATEDIIPYRESKPNRAIFYLNKQVLREARRAGWEGTLKCFKYYQDFPHYDGSLDRHSSGAGGNMDSYGMLSFNYLNRVSLNLGNDGYFALFGLNCQPFRLENEYPNPRFLEIMKSTQYLELCFRNPFEGWSNDPWCTLHDAMDLPAKDRGSCQKIIVDWILTFAKPYIEHIPKIELTGFIKHSTKGKWDTIFEEQRTKKVYYEMANEREDILSNAGRKKGPECLCKKTCISACRHVSQVGEFSAVELQRFDFEG</sequence>
<evidence type="ECO:0000313" key="1">
    <source>
        <dbReference type="EMBL" id="KAF2794800.1"/>
    </source>
</evidence>
<name>A0A6A6XDZ1_9PLEO</name>
<dbReference type="OrthoDB" id="3796204at2759"/>
<keyword evidence="2" id="KW-1185">Reference proteome</keyword>
<reference evidence="1" key="1">
    <citation type="journal article" date="2020" name="Stud. Mycol.">
        <title>101 Dothideomycetes genomes: a test case for predicting lifestyles and emergence of pathogens.</title>
        <authorList>
            <person name="Haridas S."/>
            <person name="Albert R."/>
            <person name="Binder M."/>
            <person name="Bloem J."/>
            <person name="Labutti K."/>
            <person name="Salamov A."/>
            <person name="Andreopoulos B."/>
            <person name="Baker S."/>
            <person name="Barry K."/>
            <person name="Bills G."/>
            <person name="Bluhm B."/>
            <person name="Cannon C."/>
            <person name="Castanera R."/>
            <person name="Culley D."/>
            <person name="Daum C."/>
            <person name="Ezra D."/>
            <person name="Gonzalez J."/>
            <person name="Henrissat B."/>
            <person name="Kuo A."/>
            <person name="Liang C."/>
            <person name="Lipzen A."/>
            <person name="Lutzoni F."/>
            <person name="Magnuson J."/>
            <person name="Mondo S."/>
            <person name="Nolan M."/>
            <person name="Ohm R."/>
            <person name="Pangilinan J."/>
            <person name="Park H.-J."/>
            <person name="Ramirez L."/>
            <person name="Alfaro M."/>
            <person name="Sun H."/>
            <person name="Tritt A."/>
            <person name="Yoshinaga Y."/>
            <person name="Zwiers L.-H."/>
            <person name="Turgeon B."/>
            <person name="Goodwin S."/>
            <person name="Spatafora J."/>
            <person name="Crous P."/>
            <person name="Grigoriev I."/>
        </authorList>
    </citation>
    <scope>NUCLEOTIDE SEQUENCE</scope>
    <source>
        <strain evidence="1">CBS 109.77</strain>
    </source>
</reference>